<sequence>MRRRRLPYALLVPLVITSGLASRAHPGLLPAAIGPYPGDALWALLVLLLIALARPGWSVARVAVAALATSFAVEFSQLWQPDWLNALRHTTPGHLVLGSTFHAPDLLAYTIGVALGAVLDRLLLLSPWCRAPASPRASGAARRVRLPA</sequence>
<dbReference type="Pfam" id="PF10990">
    <property type="entry name" value="DUF2809"/>
    <property type="match status" value="1"/>
</dbReference>
<protein>
    <submittedName>
        <fullName evidence="2">DUF2809 domain-containing protein</fullName>
    </submittedName>
</protein>
<comment type="caution">
    <text evidence="2">The sequence shown here is derived from an EMBL/GenBank/DDBJ whole genome shotgun (WGS) entry which is preliminary data.</text>
</comment>
<name>A0ABW7FG84_9BURK</name>
<feature type="transmembrane region" description="Helical" evidence="1">
    <location>
        <begin position="33"/>
        <end position="52"/>
    </location>
</feature>
<keyword evidence="1" id="KW-1133">Transmembrane helix</keyword>
<dbReference type="InterPro" id="IPR021257">
    <property type="entry name" value="DUF2809"/>
</dbReference>
<dbReference type="EMBL" id="JBIGHW010000001">
    <property type="protein sequence ID" value="MFG6439424.1"/>
    <property type="molecule type" value="Genomic_DNA"/>
</dbReference>
<dbReference type="Proteomes" id="UP001606301">
    <property type="component" value="Unassembled WGS sequence"/>
</dbReference>
<evidence type="ECO:0000313" key="3">
    <source>
        <dbReference type="Proteomes" id="UP001606301"/>
    </source>
</evidence>
<keyword evidence="1" id="KW-0472">Membrane</keyword>
<accession>A0ABW7FG84</accession>
<feature type="transmembrane region" description="Helical" evidence="1">
    <location>
        <begin position="59"/>
        <end position="79"/>
    </location>
</feature>
<evidence type="ECO:0000256" key="1">
    <source>
        <dbReference type="SAM" id="Phobius"/>
    </source>
</evidence>
<organism evidence="2 3">
    <name type="scientific">Pelomonas margarita</name>
    <dbReference type="NCBI Taxonomy" id="3299031"/>
    <lineage>
        <taxon>Bacteria</taxon>
        <taxon>Pseudomonadati</taxon>
        <taxon>Pseudomonadota</taxon>
        <taxon>Betaproteobacteria</taxon>
        <taxon>Burkholderiales</taxon>
        <taxon>Sphaerotilaceae</taxon>
        <taxon>Roseateles</taxon>
    </lineage>
</organism>
<keyword evidence="1" id="KW-0812">Transmembrane</keyword>
<dbReference type="RefSeq" id="WP_394394794.1">
    <property type="nucleotide sequence ID" value="NZ_JBIGHW010000001.1"/>
</dbReference>
<keyword evidence="3" id="KW-1185">Reference proteome</keyword>
<evidence type="ECO:0000313" key="2">
    <source>
        <dbReference type="EMBL" id="MFG6439424.1"/>
    </source>
</evidence>
<feature type="transmembrane region" description="Helical" evidence="1">
    <location>
        <begin position="106"/>
        <end position="124"/>
    </location>
</feature>
<proteinExistence type="predicted"/>
<gene>
    <name evidence="2" type="ORF">ACG0Z3_01925</name>
</gene>
<reference evidence="2 3" key="1">
    <citation type="submission" date="2024-08" db="EMBL/GenBank/DDBJ databases">
        <authorList>
            <person name="Lu H."/>
        </authorList>
    </citation>
    <scope>NUCLEOTIDE SEQUENCE [LARGE SCALE GENOMIC DNA]</scope>
    <source>
        <strain evidence="2 3">LKC17W</strain>
    </source>
</reference>